<dbReference type="AlphaFoldDB" id="A0A8C1T091"/>
<keyword evidence="14 20" id="KW-0472">Membrane</keyword>
<dbReference type="FunFam" id="1.20.80.10:FF:000004">
    <property type="entry name" value="Protein-tyrosine kinase 2-beta isoform 1"/>
    <property type="match status" value="1"/>
</dbReference>
<dbReference type="SUPFAM" id="SSF47031">
    <property type="entry name" value="Second domain of FERM"/>
    <property type="match status" value="1"/>
</dbReference>
<keyword evidence="9" id="KW-0808">Transferase</keyword>
<dbReference type="SUPFAM" id="SSF54236">
    <property type="entry name" value="Ubiquitin-like"/>
    <property type="match status" value="1"/>
</dbReference>
<evidence type="ECO:0000256" key="4">
    <source>
        <dbReference type="ARBA" id="ARBA00004496"/>
    </source>
</evidence>
<feature type="region of interest" description="Disordered" evidence="19">
    <location>
        <begin position="799"/>
        <end position="827"/>
    </location>
</feature>
<feature type="region of interest" description="Disordered" evidence="19">
    <location>
        <begin position="698"/>
        <end position="751"/>
    </location>
</feature>
<dbReference type="PROSITE" id="PS00109">
    <property type="entry name" value="PROTEIN_KINASE_TYR"/>
    <property type="match status" value="1"/>
</dbReference>
<evidence type="ECO:0000256" key="20">
    <source>
        <dbReference type="SAM" id="Phobius"/>
    </source>
</evidence>
<keyword evidence="12 18" id="KW-0067">ATP-binding</keyword>
<feature type="domain" description="FERM" evidence="22">
    <location>
        <begin position="37"/>
        <end position="347"/>
    </location>
</feature>
<organism evidence="23 24">
    <name type="scientific">Cyprinus carpio</name>
    <name type="common">Common carp</name>
    <dbReference type="NCBI Taxonomy" id="7962"/>
    <lineage>
        <taxon>Eukaryota</taxon>
        <taxon>Metazoa</taxon>
        <taxon>Chordata</taxon>
        <taxon>Craniata</taxon>
        <taxon>Vertebrata</taxon>
        <taxon>Euteleostomi</taxon>
        <taxon>Actinopterygii</taxon>
        <taxon>Neopterygii</taxon>
        <taxon>Teleostei</taxon>
        <taxon>Ostariophysi</taxon>
        <taxon>Cypriniformes</taxon>
        <taxon>Cyprinidae</taxon>
        <taxon>Cyprininae</taxon>
        <taxon>Cyprinus</taxon>
    </lineage>
</organism>
<evidence type="ECO:0000256" key="16">
    <source>
        <dbReference type="ARBA" id="ARBA00023273"/>
    </source>
</evidence>
<sequence length="969" mass="109808">MATAYLEPNPNHALGAGAKARLSAGTERAPGAPDRVLKVFHHFENNSEHSTWSSNIRHGDATDVRGIIQKIVDIHKVKHVACFGLRLTHVPSGDIHWLHPDMGVSHVRERYEQNQPQDEWRYELRIRYLPNAFLNQFAEDKPTLNYFYQQVKNDYMLETADLVEQEVALKLGCLEIRRFYREMRGNALDKKSNYELLESNAALLSVFQAKTLRKQIQQTFKQFANLNDEQSIQKFFEILAPVSRFDQECFRCALGSSWVISVDLAIGPEEGISYLTDKGSTPTHLANFTQVQSIHYSCVEEKERKGVLQLDVAGAAEPLTISTPSFAIAENMADLIDGYCRLLSAVSQSFIVRAQKEGERALPSIPKLANNEKRLEGIRPGVRAISVSETDDYAEIIDEEDTYTMPSTQDYEIQRDRIELGRCIGEGQFGDVHQGVYISPENPSLSVAIKTCKNCTSDSVREKFLQEALTMRQFDHPHIVKLIGIITENPVWIIMELCTLGELRSFLQIRKYNLDLSTLILFAHQLSAALAYLESKRFVHRDIAARNVLVSSTDCVKLGDFGLSRYMEDSSYYKASKGKLPIKWMAPESINFRRFTSASDVWMFGVCMWEILMFGIKPFQGVKNNDVIGRIENGERLAMPLNCPPTLYSLMTKCWAYDPSKRPRFTELKTQLSTILDEEKAQQEERFRMEMRRQVTVSWDTGNSDEAPPKPSRPGYPSPQSSEGYFPSPQHNHYQGSGYPGAGFPPQASVLDPHEAWNHHRQEVPVWSPNMEDGGALGRSQGMPAHLMEETLIKQQQQMEEDQRWLEQEESFLKPESRNSRGSIDREDSALQAPVKIFLVDSFKKPPRPGAPSHLTNLNPVDSYNEGVKPWRVRPVCVCVCVCVCVLFTLCVCVCVCVCVCQIEMAQKLLNSDLAELISKMRLAQQYVLTSLQQDYKKQMLTAAHALAVDAKNLLDVIDQARLKMLASS</sequence>
<evidence type="ECO:0000313" key="23">
    <source>
        <dbReference type="Ensembl" id="ENSCCRP00015013860.1"/>
    </source>
</evidence>
<dbReference type="CDD" id="cd05056">
    <property type="entry name" value="PTKc_FAK"/>
    <property type="match status" value="1"/>
</dbReference>
<dbReference type="InterPro" id="IPR000719">
    <property type="entry name" value="Prot_kinase_dom"/>
</dbReference>
<dbReference type="InterPro" id="IPR029071">
    <property type="entry name" value="Ubiquitin-like_domsf"/>
</dbReference>
<dbReference type="Gene3D" id="1.10.510.10">
    <property type="entry name" value="Transferase(Phosphotransferase) domain 1"/>
    <property type="match status" value="1"/>
</dbReference>
<evidence type="ECO:0000256" key="7">
    <source>
        <dbReference type="ARBA" id="ARBA00022490"/>
    </source>
</evidence>
<keyword evidence="11" id="KW-0418">Kinase</keyword>
<dbReference type="InterPro" id="IPR036137">
    <property type="entry name" value="Focal_adhe_kin_target_dom_sf"/>
</dbReference>
<dbReference type="InterPro" id="IPR041784">
    <property type="entry name" value="FAK1/PYK2_FERM_C"/>
</dbReference>
<dbReference type="FunFam" id="3.10.20.90:FF:000021">
    <property type="entry name" value="focal adhesion kinase 1 isoform X1"/>
    <property type="match status" value="1"/>
</dbReference>
<dbReference type="PROSITE" id="PS00107">
    <property type="entry name" value="PROTEIN_KINASE_ATP"/>
    <property type="match status" value="1"/>
</dbReference>
<comment type="subcellular location">
    <subcellularLocation>
        <location evidence="1">Cell junction</location>
        <location evidence="1">Focal adhesion</location>
    </subcellularLocation>
    <subcellularLocation>
        <location evidence="3">Cell membrane</location>
        <topology evidence="3">Peripheral membrane protein</topology>
        <orientation evidence="3">Cytoplasmic side</orientation>
    </subcellularLocation>
    <subcellularLocation>
        <location evidence="2">Cell projection</location>
    </subcellularLocation>
    <subcellularLocation>
        <location evidence="4">Cytoplasm</location>
    </subcellularLocation>
</comment>
<evidence type="ECO:0000256" key="11">
    <source>
        <dbReference type="ARBA" id="ARBA00022777"/>
    </source>
</evidence>
<comment type="catalytic activity">
    <reaction evidence="17">
        <text>L-tyrosyl-[protein] + ATP = O-phospho-L-tyrosyl-[protein] + ADP + H(+)</text>
        <dbReference type="Rhea" id="RHEA:10596"/>
        <dbReference type="Rhea" id="RHEA-COMP:10136"/>
        <dbReference type="Rhea" id="RHEA-COMP:20101"/>
        <dbReference type="ChEBI" id="CHEBI:15378"/>
        <dbReference type="ChEBI" id="CHEBI:30616"/>
        <dbReference type="ChEBI" id="CHEBI:46858"/>
        <dbReference type="ChEBI" id="CHEBI:61978"/>
        <dbReference type="ChEBI" id="CHEBI:456216"/>
        <dbReference type="EC" id="2.7.10.2"/>
    </reaction>
</comment>
<dbReference type="GO" id="GO:0007172">
    <property type="term" value="P:signal complex assembly"/>
    <property type="evidence" value="ECO:0007669"/>
    <property type="project" value="InterPro"/>
</dbReference>
<dbReference type="InterPro" id="IPR019748">
    <property type="entry name" value="FERM_central"/>
</dbReference>
<dbReference type="PROSITE" id="PS50057">
    <property type="entry name" value="FERM_3"/>
    <property type="match status" value="1"/>
</dbReference>
<evidence type="ECO:0000256" key="2">
    <source>
        <dbReference type="ARBA" id="ARBA00004316"/>
    </source>
</evidence>
<accession>A0A8C1T091</accession>
<keyword evidence="13" id="KW-0965">Cell junction</keyword>
<proteinExistence type="predicted"/>
<keyword evidence="16" id="KW-0966">Cell projection</keyword>
<dbReference type="SUPFAM" id="SSF68993">
    <property type="entry name" value="FAT domain of focal adhesion kinase"/>
    <property type="match status" value="1"/>
</dbReference>
<dbReference type="PROSITE" id="PS50011">
    <property type="entry name" value="PROTEIN_KINASE_DOM"/>
    <property type="match status" value="1"/>
</dbReference>
<dbReference type="Pfam" id="PF07714">
    <property type="entry name" value="PK_Tyr_Ser-Thr"/>
    <property type="match status" value="1"/>
</dbReference>
<evidence type="ECO:0000256" key="3">
    <source>
        <dbReference type="ARBA" id="ARBA00004413"/>
    </source>
</evidence>
<evidence type="ECO:0000256" key="13">
    <source>
        <dbReference type="ARBA" id="ARBA00022949"/>
    </source>
</evidence>
<dbReference type="EC" id="2.7.10.2" evidence="5"/>
<dbReference type="InterPro" id="IPR001245">
    <property type="entry name" value="Ser-Thr/Tyr_kinase_cat_dom"/>
</dbReference>
<dbReference type="SMART" id="SM00295">
    <property type="entry name" value="B41"/>
    <property type="match status" value="1"/>
</dbReference>
<reference evidence="23" key="1">
    <citation type="submission" date="2025-08" db="UniProtKB">
        <authorList>
            <consortium name="Ensembl"/>
        </authorList>
    </citation>
    <scope>IDENTIFICATION</scope>
</reference>
<dbReference type="GO" id="GO:0008284">
    <property type="term" value="P:positive regulation of cell population proliferation"/>
    <property type="evidence" value="ECO:0007669"/>
    <property type="project" value="UniProtKB-ARBA"/>
</dbReference>
<evidence type="ECO:0000256" key="14">
    <source>
        <dbReference type="ARBA" id="ARBA00023136"/>
    </source>
</evidence>
<dbReference type="CDD" id="cd14473">
    <property type="entry name" value="FERM_B-lobe"/>
    <property type="match status" value="1"/>
</dbReference>
<dbReference type="Proteomes" id="UP000694700">
    <property type="component" value="Unplaced"/>
</dbReference>
<keyword evidence="20" id="KW-0812">Transmembrane</keyword>
<keyword evidence="8" id="KW-0597">Phosphoprotein</keyword>
<feature type="compositionally biased region" description="Basic and acidic residues" evidence="19">
    <location>
        <begin position="801"/>
        <end position="827"/>
    </location>
</feature>
<dbReference type="PANTHER" id="PTHR46221">
    <property type="entry name" value="FERM AND PDZ DOMAIN-CONTAINING PROTEIN FAMILY MEMBER"/>
    <property type="match status" value="1"/>
</dbReference>
<dbReference type="CDD" id="cd13190">
    <property type="entry name" value="FERM_C_FAK1"/>
    <property type="match status" value="1"/>
</dbReference>
<dbReference type="InterPro" id="IPR008266">
    <property type="entry name" value="Tyr_kinase_AS"/>
</dbReference>
<dbReference type="Gene3D" id="1.20.120.330">
    <property type="entry name" value="Nucleotidyltransferases domain 2"/>
    <property type="match status" value="1"/>
</dbReference>
<dbReference type="InterPro" id="IPR041390">
    <property type="entry name" value="FADK_N"/>
</dbReference>
<keyword evidence="6" id="KW-1003">Cell membrane</keyword>
<keyword evidence="15" id="KW-0829">Tyrosine-protein kinase</keyword>
<evidence type="ECO:0000256" key="12">
    <source>
        <dbReference type="ARBA" id="ARBA00022840"/>
    </source>
</evidence>
<dbReference type="InterPro" id="IPR011009">
    <property type="entry name" value="Kinase-like_dom_sf"/>
</dbReference>
<evidence type="ECO:0000256" key="5">
    <source>
        <dbReference type="ARBA" id="ARBA00011903"/>
    </source>
</evidence>
<dbReference type="SUPFAM" id="SSF56112">
    <property type="entry name" value="Protein kinase-like (PK-like)"/>
    <property type="match status" value="1"/>
</dbReference>
<name>A0A8C1T091_CYPCA</name>
<dbReference type="Gene3D" id="3.10.20.90">
    <property type="entry name" value="Phosphatidylinositol 3-kinase Catalytic Subunit, Chain A, domain 1"/>
    <property type="match status" value="1"/>
</dbReference>
<dbReference type="FunFam" id="1.10.510.10:FF:000039">
    <property type="entry name" value="Focal adhesion kinase, isoform D"/>
    <property type="match status" value="1"/>
</dbReference>
<dbReference type="Pfam" id="PF21477">
    <property type="entry name" value="FERM_C_FAK1"/>
    <property type="match status" value="1"/>
</dbReference>
<dbReference type="GO" id="GO:0042995">
    <property type="term" value="C:cell projection"/>
    <property type="evidence" value="ECO:0007669"/>
    <property type="project" value="UniProtKB-SubCell"/>
</dbReference>
<dbReference type="GO" id="GO:0005925">
    <property type="term" value="C:focal adhesion"/>
    <property type="evidence" value="ECO:0007669"/>
    <property type="project" value="UniProtKB-SubCell"/>
</dbReference>
<evidence type="ECO:0000259" key="22">
    <source>
        <dbReference type="PROSITE" id="PS50057"/>
    </source>
</evidence>
<evidence type="ECO:0000256" key="18">
    <source>
        <dbReference type="PROSITE-ProRule" id="PRU10141"/>
    </source>
</evidence>
<dbReference type="InterPro" id="IPR014352">
    <property type="entry name" value="FERM/acyl-CoA-bd_prot_sf"/>
</dbReference>
<dbReference type="InterPro" id="IPR017441">
    <property type="entry name" value="Protein_kinase_ATP_BS"/>
</dbReference>
<keyword evidence="7" id="KW-0963">Cytoplasm</keyword>
<evidence type="ECO:0000256" key="15">
    <source>
        <dbReference type="ARBA" id="ARBA00023137"/>
    </source>
</evidence>
<evidence type="ECO:0000256" key="9">
    <source>
        <dbReference type="ARBA" id="ARBA00022679"/>
    </source>
</evidence>
<dbReference type="GO" id="GO:0004715">
    <property type="term" value="F:non-membrane spanning protein tyrosine kinase activity"/>
    <property type="evidence" value="ECO:0007669"/>
    <property type="project" value="UniProtKB-EC"/>
</dbReference>
<feature type="domain" description="Protein kinase" evidence="21">
    <location>
        <begin position="418"/>
        <end position="676"/>
    </location>
</feature>
<feature type="binding site" evidence="18">
    <location>
        <position position="450"/>
    </location>
    <ligand>
        <name>ATP</name>
        <dbReference type="ChEBI" id="CHEBI:30616"/>
    </ligand>
</feature>
<dbReference type="PANTHER" id="PTHR46221:SF9">
    <property type="entry name" value="NON-SPECIFIC PROTEIN-TYROSINE KINASE"/>
    <property type="match status" value="1"/>
</dbReference>
<dbReference type="Gene3D" id="1.20.80.10">
    <property type="match status" value="1"/>
</dbReference>
<keyword evidence="20" id="KW-1133">Transmembrane helix</keyword>
<feature type="transmembrane region" description="Helical" evidence="20">
    <location>
        <begin position="873"/>
        <end position="901"/>
    </location>
</feature>
<evidence type="ECO:0000256" key="10">
    <source>
        <dbReference type="ARBA" id="ARBA00022741"/>
    </source>
</evidence>
<dbReference type="InterPro" id="IPR020635">
    <property type="entry name" value="Tyr_kinase_cat_dom"/>
</dbReference>
<dbReference type="Pfam" id="PF00373">
    <property type="entry name" value="FERM_M"/>
    <property type="match status" value="1"/>
</dbReference>
<dbReference type="SUPFAM" id="SSF50729">
    <property type="entry name" value="PH domain-like"/>
    <property type="match status" value="1"/>
</dbReference>
<dbReference type="GO" id="GO:0005524">
    <property type="term" value="F:ATP binding"/>
    <property type="evidence" value="ECO:0007669"/>
    <property type="project" value="UniProtKB-UniRule"/>
</dbReference>
<evidence type="ECO:0000256" key="19">
    <source>
        <dbReference type="SAM" id="MobiDB-lite"/>
    </source>
</evidence>
<dbReference type="FunFam" id="2.30.29.30:FF:000058">
    <property type="entry name" value="focal adhesion kinase 1 isoform X1"/>
    <property type="match status" value="1"/>
</dbReference>
<dbReference type="InterPro" id="IPR005189">
    <property type="entry name" value="Focal_adhesion_kin_target_dom"/>
</dbReference>
<dbReference type="FunFam" id="3.30.200.20:FF:000047">
    <property type="entry name" value="focal adhesion kinase 1 isoform X2"/>
    <property type="match status" value="1"/>
</dbReference>
<dbReference type="InterPro" id="IPR049385">
    <property type="entry name" value="FAK1-like_FERM_C"/>
</dbReference>
<keyword evidence="10 18" id="KW-0547">Nucleotide-binding</keyword>
<dbReference type="Ensembl" id="ENSCCRT00015014356.1">
    <property type="protein sequence ID" value="ENSCCRP00015013860.1"/>
    <property type="gene ID" value="ENSCCRG00015001834.1"/>
</dbReference>
<dbReference type="GO" id="GO:0005737">
    <property type="term" value="C:cytoplasm"/>
    <property type="evidence" value="ECO:0007669"/>
    <property type="project" value="UniProtKB-SubCell"/>
</dbReference>
<dbReference type="Pfam" id="PF18038">
    <property type="entry name" value="FERM_N_2"/>
    <property type="match status" value="1"/>
</dbReference>
<dbReference type="InterPro" id="IPR019749">
    <property type="entry name" value="Band_41_domain"/>
</dbReference>
<evidence type="ECO:0000256" key="1">
    <source>
        <dbReference type="ARBA" id="ARBA00004246"/>
    </source>
</evidence>
<evidence type="ECO:0000313" key="24">
    <source>
        <dbReference type="Proteomes" id="UP000694700"/>
    </source>
</evidence>
<evidence type="ECO:0000256" key="6">
    <source>
        <dbReference type="ARBA" id="ARBA00022475"/>
    </source>
</evidence>
<dbReference type="InterPro" id="IPR035963">
    <property type="entry name" value="FERM_2"/>
</dbReference>
<evidence type="ECO:0000256" key="17">
    <source>
        <dbReference type="ARBA" id="ARBA00051245"/>
    </source>
</evidence>
<dbReference type="GO" id="GO:0005886">
    <property type="term" value="C:plasma membrane"/>
    <property type="evidence" value="ECO:0007669"/>
    <property type="project" value="UniProtKB-SubCell"/>
</dbReference>
<dbReference type="SMART" id="SM00219">
    <property type="entry name" value="TyrKc"/>
    <property type="match status" value="1"/>
</dbReference>
<evidence type="ECO:0000256" key="8">
    <source>
        <dbReference type="ARBA" id="ARBA00022553"/>
    </source>
</evidence>
<protein>
    <recommendedName>
        <fullName evidence="5">non-specific protein-tyrosine kinase</fullName>
        <ecNumber evidence="5">2.7.10.2</ecNumber>
    </recommendedName>
</protein>
<dbReference type="Pfam" id="PF03623">
    <property type="entry name" value="Focal_AT"/>
    <property type="match status" value="1"/>
</dbReference>
<dbReference type="Gene3D" id="3.30.200.20">
    <property type="entry name" value="Phosphorylase Kinase, domain 1"/>
    <property type="match status" value="1"/>
</dbReference>
<evidence type="ECO:0000259" key="21">
    <source>
        <dbReference type="PROSITE" id="PS50011"/>
    </source>
</evidence>
<dbReference type="InterPro" id="IPR011993">
    <property type="entry name" value="PH-like_dom_sf"/>
</dbReference>
<dbReference type="Gene3D" id="2.30.29.30">
    <property type="entry name" value="Pleckstrin-homology domain (PH domain)/Phosphotyrosine-binding domain (PTB)"/>
    <property type="match status" value="1"/>
</dbReference>
<dbReference type="PRINTS" id="PR00109">
    <property type="entry name" value="TYRKINASE"/>
</dbReference>
<dbReference type="InterPro" id="IPR000299">
    <property type="entry name" value="FERM_domain"/>
</dbReference>